<accession>A0A6M3K5Y9</accession>
<sequence length="90" mass="10280">MDKLGAFLPSKLSIPIEALDDLIKFVSNKTVGKCLKRIEICDDKNVLKIQIKELLYEEFRSFSDLLVALNYGLSVTEFKLTSKVKVEEKK</sequence>
<dbReference type="AlphaFoldDB" id="A0A6M3K5Y9"/>
<gene>
    <name evidence="1" type="ORF">MM415A01331_0008</name>
</gene>
<reference evidence="1" key="1">
    <citation type="submission" date="2020-03" db="EMBL/GenBank/DDBJ databases">
        <title>The deep terrestrial virosphere.</title>
        <authorList>
            <person name="Holmfeldt K."/>
            <person name="Nilsson E."/>
            <person name="Simone D."/>
            <person name="Lopez-Fernandez M."/>
            <person name="Wu X."/>
            <person name="de Brujin I."/>
            <person name="Lundin D."/>
            <person name="Andersson A."/>
            <person name="Bertilsson S."/>
            <person name="Dopson M."/>
        </authorList>
    </citation>
    <scope>NUCLEOTIDE SEQUENCE</scope>
    <source>
        <strain evidence="1">MM415A01331</strain>
    </source>
</reference>
<dbReference type="EMBL" id="MT142275">
    <property type="protein sequence ID" value="QJA77298.1"/>
    <property type="molecule type" value="Genomic_DNA"/>
</dbReference>
<proteinExistence type="predicted"/>
<organism evidence="1">
    <name type="scientific">viral metagenome</name>
    <dbReference type="NCBI Taxonomy" id="1070528"/>
    <lineage>
        <taxon>unclassified sequences</taxon>
        <taxon>metagenomes</taxon>
        <taxon>organismal metagenomes</taxon>
    </lineage>
</organism>
<protein>
    <submittedName>
        <fullName evidence="1">Uncharacterized protein</fullName>
    </submittedName>
</protein>
<evidence type="ECO:0000313" key="1">
    <source>
        <dbReference type="EMBL" id="QJA77298.1"/>
    </source>
</evidence>
<name>A0A6M3K5Y9_9ZZZZ</name>